<dbReference type="InterPro" id="IPR002477">
    <property type="entry name" value="Peptidoglycan-bd-like"/>
</dbReference>
<evidence type="ECO:0000313" key="3">
    <source>
        <dbReference type="Proteomes" id="UP000729701"/>
    </source>
</evidence>
<sequence>METIRDIKAVPNRILLQRLNAKKLLSSAVISLAILSLASEVLAVTLKKTDNGPEVANIQKCLQQLGYLNSSVKVNGNFGPATESAVIKFQQANGLNADGIAGNTTQQVLKFRCQKSKTAFPGVLKKGSKGLAVIQLQENLKKIGYYKLQFSDSFSQETENAVIRFKKDNELPPNGIVDERTWKLVEKFASKIRPILKETNQNQDVLYLQQCLKKTGYINFAPTGYFGSNTTEGVKKFQRANELKPTGIVDRQTWIVLERVCAAKTQNRYVVLVAVTSRYTLEDVRKIVPEAVPVTFKGQNYVKAGEFSDRNSADQRFQMLRNNDFDTQIEMKDAM</sequence>
<gene>
    <name evidence="2" type="ORF">KME60_20680</name>
</gene>
<feature type="domain" description="Peptidoglycan binding-like" evidence="1">
    <location>
        <begin position="51"/>
        <end position="109"/>
    </location>
</feature>
<evidence type="ECO:0000259" key="1">
    <source>
        <dbReference type="Pfam" id="PF01471"/>
    </source>
</evidence>
<dbReference type="Gene3D" id="1.10.101.10">
    <property type="entry name" value="PGBD-like superfamily/PGBD"/>
    <property type="match status" value="3"/>
</dbReference>
<dbReference type="AlphaFoldDB" id="A0A951QS30"/>
<dbReference type="InterPro" id="IPR036365">
    <property type="entry name" value="PGBD-like_sf"/>
</dbReference>
<comment type="caution">
    <text evidence="2">The sequence shown here is derived from an EMBL/GenBank/DDBJ whole genome shotgun (WGS) entry which is preliminary data.</text>
</comment>
<evidence type="ECO:0000313" key="2">
    <source>
        <dbReference type="EMBL" id="MBW4669760.1"/>
    </source>
</evidence>
<feature type="domain" description="Peptidoglycan binding-like" evidence="1">
    <location>
        <begin position="202"/>
        <end position="256"/>
    </location>
</feature>
<organism evidence="2 3">
    <name type="scientific">Cyanomargarita calcarea GSE-NOS-MK-12-04C</name>
    <dbReference type="NCBI Taxonomy" id="2839659"/>
    <lineage>
        <taxon>Bacteria</taxon>
        <taxon>Bacillati</taxon>
        <taxon>Cyanobacteriota</taxon>
        <taxon>Cyanophyceae</taxon>
        <taxon>Nostocales</taxon>
        <taxon>Cyanomargaritaceae</taxon>
        <taxon>Cyanomargarita</taxon>
    </lineage>
</organism>
<reference evidence="2" key="1">
    <citation type="submission" date="2021-05" db="EMBL/GenBank/DDBJ databases">
        <authorList>
            <person name="Pietrasiak N."/>
            <person name="Ward R."/>
            <person name="Stajich J.E."/>
            <person name="Kurbessoian T."/>
        </authorList>
    </citation>
    <scope>NUCLEOTIDE SEQUENCE</scope>
    <source>
        <strain evidence="2">GSE-NOS-MK-12-04C</strain>
    </source>
</reference>
<dbReference type="Proteomes" id="UP000729701">
    <property type="component" value="Unassembled WGS sequence"/>
</dbReference>
<dbReference type="InterPro" id="IPR036366">
    <property type="entry name" value="PGBDSf"/>
</dbReference>
<protein>
    <submittedName>
        <fullName evidence="2">Peptidoglycan-binding protein</fullName>
    </submittedName>
</protein>
<proteinExistence type="predicted"/>
<dbReference type="SUPFAM" id="SSF47090">
    <property type="entry name" value="PGBD-like"/>
    <property type="match status" value="3"/>
</dbReference>
<name>A0A951QS30_9CYAN</name>
<dbReference type="PANTHER" id="PTHR41533">
    <property type="entry name" value="L,D-TRANSPEPTIDASE HI_1667-RELATED"/>
    <property type="match status" value="1"/>
</dbReference>
<reference evidence="2" key="2">
    <citation type="journal article" date="2022" name="Microbiol. Resour. Announc.">
        <title>Metagenome Sequencing to Explore Phylogenomics of Terrestrial Cyanobacteria.</title>
        <authorList>
            <person name="Ward R.D."/>
            <person name="Stajich J.E."/>
            <person name="Johansen J.R."/>
            <person name="Huntemann M."/>
            <person name="Clum A."/>
            <person name="Foster B."/>
            <person name="Foster B."/>
            <person name="Roux S."/>
            <person name="Palaniappan K."/>
            <person name="Varghese N."/>
            <person name="Mukherjee S."/>
            <person name="Reddy T.B.K."/>
            <person name="Daum C."/>
            <person name="Copeland A."/>
            <person name="Chen I.A."/>
            <person name="Ivanova N.N."/>
            <person name="Kyrpides N.C."/>
            <person name="Shapiro N."/>
            <person name="Eloe-Fadrosh E.A."/>
            <person name="Pietrasiak N."/>
        </authorList>
    </citation>
    <scope>NUCLEOTIDE SEQUENCE</scope>
    <source>
        <strain evidence="2">GSE-NOS-MK-12-04C</strain>
    </source>
</reference>
<feature type="domain" description="Peptidoglycan binding-like" evidence="1">
    <location>
        <begin position="130"/>
        <end position="183"/>
    </location>
</feature>
<dbReference type="InterPro" id="IPR052905">
    <property type="entry name" value="LD-transpeptidase_YkuD-like"/>
</dbReference>
<dbReference type="Pfam" id="PF01471">
    <property type="entry name" value="PG_binding_1"/>
    <property type="match status" value="3"/>
</dbReference>
<accession>A0A951QS30</accession>
<dbReference type="EMBL" id="JAHHGZ010000024">
    <property type="protein sequence ID" value="MBW4669760.1"/>
    <property type="molecule type" value="Genomic_DNA"/>
</dbReference>
<dbReference type="PANTHER" id="PTHR41533:SF1">
    <property type="entry name" value="L,D-TRANSPEPTIDASE YCBB-RELATED"/>
    <property type="match status" value="1"/>
</dbReference>